<dbReference type="InterPro" id="IPR009081">
    <property type="entry name" value="PP-bd_ACP"/>
</dbReference>
<evidence type="ECO:0000259" key="1">
    <source>
        <dbReference type="PROSITE" id="PS50075"/>
    </source>
</evidence>
<reference evidence="2 3" key="1">
    <citation type="submission" date="2019-09" db="EMBL/GenBank/DDBJ databases">
        <authorList>
            <person name="Leyn A S."/>
        </authorList>
    </citation>
    <scope>NUCLEOTIDE SEQUENCE [LARGE SCALE GENOMIC DNA]</scope>
    <source>
        <strain evidence="2">AA231_1</strain>
    </source>
</reference>
<dbReference type="EMBL" id="CABVGP010000002">
    <property type="protein sequence ID" value="VVJ22220.1"/>
    <property type="molecule type" value="Genomic_DNA"/>
</dbReference>
<name>A0A6I8LYT2_9PSEU</name>
<dbReference type="AlphaFoldDB" id="A0A6I8LYT2"/>
<dbReference type="RefSeq" id="WP_155547004.1">
    <property type="nucleotide sequence ID" value="NZ_CABVGP010000002.1"/>
</dbReference>
<dbReference type="PROSITE" id="PS50075">
    <property type="entry name" value="CARRIER"/>
    <property type="match status" value="1"/>
</dbReference>
<evidence type="ECO:0000313" key="3">
    <source>
        <dbReference type="Proteomes" id="UP000399805"/>
    </source>
</evidence>
<accession>A0A6I8LYT2</accession>
<organism evidence="2 3">
    <name type="scientific">Amycolatopsis camponoti</name>
    <dbReference type="NCBI Taxonomy" id="2606593"/>
    <lineage>
        <taxon>Bacteria</taxon>
        <taxon>Bacillati</taxon>
        <taxon>Actinomycetota</taxon>
        <taxon>Actinomycetes</taxon>
        <taxon>Pseudonocardiales</taxon>
        <taxon>Pseudonocardiaceae</taxon>
        <taxon>Amycolatopsis</taxon>
    </lineage>
</organism>
<evidence type="ECO:0000313" key="2">
    <source>
        <dbReference type="EMBL" id="VVJ22220.1"/>
    </source>
</evidence>
<dbReference type="Gene3D" id="1.10.1200.10">
    <property type="entry name" value="ACP-like"/>
    <property type="match status" value="1"/>
</dbReference>
<dbReference type="Proteomes" id="UP000399805">
    <property type="component" value="Unassembled WGS sequence"/>
</dbReference>
<keyword evidence="3" id="KW-1185">Reference proteome</keyword>
<proteinExistence type="predicted"/>
<gene>
    <name evidence="2" type="ORF">AA23TX_07231</name>
</gene>
<dbReference type="Pfam" id="PF00550">
    <property type="entry name" value="PP-binding"/>
    <property type="match status" value="1"/>
</dbReference>
<dbReference type="SUPFAM" id="SSF47336">
    <property type="entry name" value="ACP-like"/>
    <property type="match status" value="1"/>
</dbReference>
<sequence>MTSTETSTRTARIKEIVCDVLEIDEDEMTPTSLFIDDHGADSLLAIEILALLEKEFKVTIEQAELPRMVNLTAVHEVVAESAGW</sequence>
<dbReference type="InterPro" id="IPR036736">
    <property type="entry name" value="ACP-like_sf"/>
</dbReference>
<protein>
    <submittedName>
        <fullName evidence="2">Acyl carrier protein</fullName>
    </submittedName>
</protein>
<feature type="domain" description="Carrier" evidence="1">
    <location>
        <begin position="7"/>
        <end position="82"/>
    </location>
</feature>